<feature type="chain" id="PRO_5045277563" description="Translation initiation factor IF-2" evidence="2">
    <location>
        <begin position="23"/>
        <end position="136"/>
    </location>
</feature>
<feature type="signal peptide" evidence="2">
    <location>
        <begin position="1"/>
        <end position="22"/>
    </location>
</feature>
<organism evidence="3 4">
    <name type="scientific">Hymenobacter antarcticus</name>
    <dbReference type="NCBI Taxonomy" id="486270"/>
    <lineage>
        <taxon>Bacteria</taxon>
        <taxon>Pseudomonadati</taxon>
        <taxon>Bacteroidota</taxon>
        <taxon>Cytophagia</taxon>
        <taxon>Cytophagales</taxon>
        <taxon>Hymenobacteraceae</taxon>
        <taxon>Hymenobacter</taxon>
    </lineage>
</organism>
<gene>
    <name evidence="3" type="ORF">GCM10022407_13400</name>
</gene>
<reference evidence="4" key="1">
    <citation type="journal article" date="2019" name="Int. J. Syst. Evol. Microbiol.">
        <title>The Global Catalogue of Microorganisms (GCM) 10K type strain sequencing project: providing services to taxonomists for standard genome sequencing and annotation.</title>
        <authorList>
            <consortium name="The Broad Institute Genomics Platform"/>
            <consortium name="The Broad Institute Genome Sequencing Center for Infectious Disease"/>
            <person name="Wu L."/>
            <person name="Ma J."/>
        </authorList>
    </citation>
    <scope>NUCLEOTIDE SEQUENCE [LARGE SCALE GENOMIC DNA]</scope>
    <source>
        <strain evidence="4">JCM 17217</strain>
    </source>
</reference>
<keyword evidence="2" id="KW-0732">Signal</keyword>
<dbReference type="EMBL" id="BAABDI010000006">
    <property type="protein sequence ID" value="GAA3968650.1"/>
    <property type="molecule type" value="Genomic_DNA"/>
</dbReference>
<keyword evidence="4" id="KW-1185">Reference proteome</keyword>
<protein>
    <recommendedName>
        <fullName evidence="5">Translation initiation factor IF-2</fullName>
    </recommendedName>
</protein>
<feature type="region of interest" description="Disordered" evidence="1">
    <location>
        <begin position="35"/>
        <end position="136"/>
    </location>
</feature>
<proteinExistence type="predicted"/>
<name>A0ABP7PNK7_9BACT</name>
<evidence type="ECO:0000313" key="4">
    <source>
        <dbReference type="Proteomes" id="UP001501556"/>
    </source>
</evidence>
<evidence type="ECO:0000256" key="2">
    <source>
        <dbReference type="SAM" id="SignalP"/>
    </source>
</evidence>
<evidence type="ECO:0008006" key="5">
    <source>
        <dbReference type="Google" id="ProtNLM"/>
    </source>
</evidence>
<evidence type="ECO:0000313" key="3">
    <source>
        <dbReference type="EMBL" id="GAA3968650.1"/>
    </source>
</evidence>
<dbReference type="Proteomes" id="UP001501556">
    <property type="component" value="Unassembled WGS sequence"/>
</dbReference>
<feature type="compositionally biased region" description="Basic and acidic residues" evidence="1">
    <location>
        <begin position="68"/>
        <end position="79"/>
    </location>
</feature>
<dbReference type="RefSeq" id="WP_345122357.1">
    <property type="nucleotide sequence ID" value="NZ_BAABDI010000006.1"/>
</dbReference>
<sequence length="136" mass="13491">MNPFVAIVCLGLLGLGTTTAHAQTARPAPAVALLPSGSLVAPDQGERPTAQTTPQNSSEPPVKAVPQTERKSKPQRVDENGEAVEAPDAPATARSARPERSARGSRASEGGRGARGAGGAGAGGGRATGAGRGRGH</sequence>
<feature type="compositionally biased region" description="Polar residues" evidence="1">
    <location>
        <begin position="49"/>
        <end position="59"/>
    </location>
</feature>
<evidence type="ECO:0000256" key="1">
    <source>
        <dbReference type="SAM" id="MobiDB-lite"/>
    </source>
</evidence>
<accession>A0ABP7PNK7</accession>
<feature type="compositionally biased region" description="Gly residues" evidence="1">
    <location>
        <begin position="110"/>
        <end position="136"/>
    </location>
</feature>
<comment type="caution">
    <text evidence="3">The sequence shown here is derived from an EMBL/GenBank/DDBJ whole genome shotgun (WGS) entry which is preliminary data.</text>
</comment>